<dbReference type="EMBL" id="AZNH01000002">
    <property type="protein sequence ID" value="KID92189.1"/>
    <property type="molecule type" value="Genomic_DNA"/>
</dbReference>
<dbReference type="InterPro" id="IPR016064">
    <property type="entry name" value="NAD/diacylglycerol_kinase_sf"/>
</dbReference>
<dbReference type="GO" id="GO:0005737">
    <property type="term" value="C:cytoplasm"/>
    <property type="evidence" value="ECO:0007669"/>
    <property type="project" value="TreeGrafter"/>
</dbReference>
<dbReference type="AlphaFoldDB" id="A0A0B4IC88"/>
<dbReference type="Gene3D" id="2.60.200.40">
    <property type="match status" value="1"/>
</dbReference>
<keyword evidence="2" id="KW-0418">Kinase</keyword>
<dbReference type="OrthoDB" id="3853857at2759"/>
<dbReference type="Pfam" id="PF00781">
    <property type="entry name" value="DAGK_cat"/>
    <property type="match status" value="1"/>
</dbReference>
<feature type="domain" description="DAGKc" evidence="1">
    <location>
        <begin position="100"/>
        <end position="250"/>
    </location>
</feature>
<dbReference type="InterPro" id="IPR017438">
    <property type="entry name" value="ATP-NAD_kinase_N"/>
</dbReference>
<name>A0A0B4IC88_METGA</name>
<reference evidence="2 3" key="1">
    <citation type="journal article" date="2014" name="Proc. Natl. Acad. Sci. U.S.A.">
        <title>Trajectory and genomic determinants of fungal-pathogen speciation and host adaptation.</title>
        <authorList>
            <person name="Hu X."/>
            <person name="Xiao G."/>
            <person name="Zheng P."/>
            <person name="Shang Y."/>
            <person name="Su Y."/>
            <person name="Zhang X."/>
            <person name="Liu X."/>
            <person name="Zhan S."/>
            <person name="St Leger R.J."/>
            <person name="Wang C."/>
        </authorList>
    </citation>
    <scope>NUCLEOTIDE SEQUENCE [LARGE SCALE GENOMIC DNA]</scope>
    <source>
        <strain evidence="2 3">ARSEF 977</strain>
    </source>
</reference>
<keyword evidence="2" id="KW-0808">Transferase</keyword>
<dbReference type="InterPro" id="IPR050187">
    <property type="entry name" value="Lipid_Phosphate_FormReg"/>
</dbReference>
<dbReference type="GO" id="GO:0016020">
    <property type="term" value="C:membrane"/>
    <property type="evidence" value="ECO:0007669"/>
    <property type="project" value="TreeGrafter"/>
</dbReference>
<comment type="caution">
    <text evidence="2">The sequence shown here is derived from an EMBL/GenBank/DDBJ whole genome shotgun (WGS) entry which is preliminary data.</text>
</comment>
<keyword evidence="3" id="KW-1185">Reference proteome</keyword>
<evidence type="ECO:0000259" key="1">
    <source>
        <dbReference type="PROSITE" id="PS50146"/>
    </source>
</evidence>
<accession>A0A0B4IC88</accession>
<dbReference type="SUPFAM" id="SSF111331">
    <property type="entry name" value="NAD kinase/diacylglycerol kinase-like"/>
    <property type="match status" value="1"/>
</dbReference>
<proteinExistence type="predicted"/>
<dbReference type="PANTHER" id="PTHR12358">
    <property type="entry name" value="SPHINGOSINE KINASE"/>
    <property type="match status" value="1"/>
</dbReference>
<organism evidence="2 3">
    <name type="scientific">Metarhizium guizhouense (strain ARSEF 977)</name>
    <dbReference type="NCBI Taxonomy" id="1276136"/>
    <lineage>
        <taxon>Eukaryota</taxon>
        <taxon>Fungi</taxon>
        <taxon>Dikarya</taxon>
        <taxon>Ascomycota</taxon>
        <taxon>Pezizomycotina</taxon>
        <taxon>Sordariomycetes</taxon>
        <taxon>Hypocreomycetidae</taxon>
        <taxon>Hypocreales</taxon>
        <taxon>Clavicipitaceae</taxon>
        <taxon>Metarhizium</taxon>
    </lineage>
</organism>
<dbReference type="Proteomes" id="UP000031192">
    <property type="component" value="Unassembled WGS sequence"/>
</dbReference>
<evidence type="ECO:0000313" key="2">
    <source>
        <dbReference type="EMBL" id="KID92189.1"/>
    </source>
</evidence>
<dbReference type="InterPro" id="IPR001206">
    <property type="entry name" value="Diacylglycerol_kinase_cat_dom"/>
</dbReference>
<dbReference type="PROSITE" id="PS50146">
    <property type="entry name" value="DAGK"/>
    <property type="match status" value="1"/>
</dbReference>
<sequence length="472" mass="51099">MSLNAGHPTPKSVHSLQIADATLSWRNLDDAEERVSTHEILFTIDFSTAQRPNYIVYVLREDADAQSQPFHLDLLQTDEIPGELRHGHLLNGIPPHLQPTPSNKVDVIVSTKSGTGRAQSFWQAALQPLLQSASSQPVVEQYNLVVTQDAQSVRQYAKTIDGPPSATRTIILLSGDGGVADLLNGREPVPDAPLPLMALLPLGTGNALFHSLHKPCATTPGPTPLVLALRTLFLGAAANLPVFEAKFTPGSHMVTHADADGSQAALQLPHRRQVSSLYGAIVASHGFHASIVYESDTPTYRVHGAKRFGMVAQELLKLSHPYKAALDVRPPSAVKFERDAHETHGYILVSMVSNLESNFTISPASKPLDGKLHLVHFGAVSGDRAMEAMMKAYDGGKHVDVKWDDGERVRYEEVGGVRIVSDEDDERWRVFCVDGTIVQVARGGGMSVARASRELLRVLVDASCVVDGRGTA</sequence>
<evidence type="ECO:0000313" key="3">
    <source>
        <dbReference type="Proteomes" id="UP000031192"/>
    </source>
</evidence>
<gene>
    <name evidence="2" type="ORF">MGU_01100</name>
</gene>
<dbReference type="HOGENOM" id="CLU_021934_0_0_1"/>
<protein>
    <submittedName>
        <fullName evidence="2">Diacylglycerol kinase, catalytic region</fullName>
    </submittedName>
</protein>
<dbReference type="PANTHER" id="PTHR12358:SF108">
    <property type="entry name" value="DAGKC DOMAIN-CONTAINING PROTEIN"/>
    <property type="match status" value="1"/>
</dbReference>
<dbReference type="GO" id="GO:0046512">
    <property type="term" value="P:sphingosine biosynthetic process"/>
    <property type="evidence" value="ECO:0007669"/>
    <property type="project" value="TreeGrafter"/>
</dbReference>
<dbReference type="GO" id="GO:0001727">
    <property type="term" value="F:lipid kinase activity"/>
    <property type="evidence" value="ECO:0007669"/>
    <property type="project" value="TreeGrafter"/>
</dbReference>
<dbReference type="Gene3D" id="3.40.50.10330">
    <property type="entry name" value="Probable inorganic polyphosphate/atp-NAD kinase, domain 1"/>
    <property type="match status" value="1"/>
</dbReference>